<feature type="compositionally biased region" description="Polar residues" evidence="4">
    <location>
        <begin position="1"/>
        <end position="12"/>
    </location>
</feature>
<evidence type="ECO:0000313" key="5">
    <source>
        <dbReference type="EMBL" id="EEP78595.1"/>
    </source>
</evidence>
<evidence type="ECO:0000256" key="2">
    <source>
        <dbReference type="ARBA" id="ARBA00023139"/>
    </source>
</evidence>
<protein>
    <submittedName>
        <fullName evidence="5">Uncharacterized protein</fullName>
    </submittedName>
</protein>
<feature type="region of interest" description="Disordered" evidence="4">
    <location>
        <begin position="1"/>
        <end position="124"/>
    </location>
</feature>
<dbReference type="EMBL" id="CH476616">
    <property type="protein sequence ID" value="EEP78595.1"/>
    <property type="molecule type" value="Genomic_DNA"/>
</dbReference>
<dbReference type="HOGENOM" id="CLU_133420_0_0_1"/>
<dbReference type="VEuPathDB" id="FungiDB:UREG_03441"/>
<dbReference type="GeneID" id="8442015"/>
<feature type="compositionally biased region" description="Basic and acidic residues" evidence="4">
    <location>
        <begin position="109"/>
        <end position="124"/>
    </location>
</feature>
<evidence type="ECO:0000256" key="3">
    <source>
        <dbReference type="ARBA" id="ARBA00023288"/>
    </source>
</evidence>
<evidence type="ECO:0000313" key="6">
    <source>
        <dbReference type="Proteomes" id="UP000002058"/>
    </source>
</evidence>
<keyword evidence="1" id="KW-0519">Myristate</keyword>
<dbReference type="AlphaFoldDB" id="C4JQV9"/>
<dbReference type="InParanoid" id="C4JQV9"/>
<keyword evidence="6" id="KW-1185">Reference proteome</keyword>
<feature type="compositionally biased region" description="Polar residues" evidence="4">
    <location>
        <begin position="83"/>
        <end position="108"/>
    </location>
</feature>
<dbReference type="Proteomes" id="UP000002058">
    <property type="component" value="Unassembled WGS sequence"/>
</dbReference>
<dbReference type="Pfam" id="PF15811">
    <property type="entry name" value="SVIP"/>
    <property type="match status" value="1"/>
</dbReference>
<dbReference type="RefSeq" id="XP_002543924.1">
    <property type="nucleotide sequence ID" value="XM_002543878.1"/>
</dbReference>
<proteinExistence type="predicted"/>
<evidence type="ECO:0000256" key="4">
    <source>
        <dbReference type="SAM" id="MobiDB-lite"/>
    </source>
</evidence>
<organism evidence="5 6">
    <name type="scientific">Uncinocarpus reesii (strain UAMH 1704)</name>
    <dbReference type="NCBI Taxonomy" id="336963"/>
    <lineage>
        <taxon>Eukaryota</taxon>
        <taxon>Fungi</taxon>
        <taxon>Dikarya</taxon>
        <taxon>Ascomycota</taxon>
        <taxon>Pezizomycotina</taxon>
        <taxon>Eurotiomycetes</taxon>
        <taxon>Eurotiomycetidae</taxon>
        <taxon>Onygenales</taxon>
        <taxon>Onygenaceae</taxon>
        <taxon>Uncinocarpus</taxon>
    </lineage>
</organism>
<dbReference type="eggNOG" id="ENOG502ST5U">
    <property type="taxonomic scope" value="Eukaryota"/>
</dbReference>
<dbReference type="KEGG" id="ure:UREG_03441"/>
<evidence type="ECO:0000256" key="1">
    <source>
        <dbReference type="ARBA" id="ARBA00022707"/>
    </source>
</evidence>
<accession>C4JQV9</accession>
<dbReference type="InterPro" id="IPR031632">
    <property type="entry name" value="SVIP"/>
</dbReference>
<keyword evidence="2" id="KW-0564">Palmitate</keyword>
<dbReference type="OrthoDB" id="5415072at2759"/>
<dbReference type="OMA" id="CGKQSKD"/>
<feature type="compositionally biased region" description="Polar residues" evidence="4">
    <location>
        <begin position="39"/>
        <end position="51"/>
    </location>
</feature>
<keyword evidence="3" id="KW-0449">Lipoprotein</keyword>
<gene>
    <name evidence="5" type="ORF">UREG_03441</name>
</gene>
<sequence length="124" mass="12775">MGNLCSKSSNPSDAFAQPGRVLGTAPDPAPSRVPVPQKKVNSSAGRTLGSNPGTGGGDAEARSAAARAAEERAAKQNAASNKGKLSSQLAAQKAKTQSRTLNESSQNERAAREVDAAETSRRWD</sequence>
<name>C4JQV9_UNCRE</name>
<reference evidence="6" key="1">
    <citation type="journal article" date="2009" name="Genome Res.">
        <title>Comparative genomic analyses of the human fungal pathogens Coccidioides and their relatives.</title>
        <authorList>
            <person name="Sharpton T.J."/>
            <person name="Stajich J.E."/>
            <person name="Rounsley S.D."/>
            <person name="Gardner M.J."/>
            <person name="Wortman J.R."/>
            <person name="Jordar V.S."/>
            <person name="Maiti R."/>
            <person name="Kodira C.D."/>
            <person name="Neafsey D.E."/>
            <person name="Zeng Q."/>
            <person name="Hung C.-Y."/>
            <person name="McMahan C."/>
            <person name="Muszewska A."/>
            <person name="Grynberg M."/>
            <person name="Mandel M.A."/>
            <person name="Kellner E.M."/>
            <person name="Barker B.M."/>
            <person name="Galgiani J.N."/>
            <person name="Orbach M.J."/>
            <person name="Kirkland T.N."/>
            <person name="Cole G.T."/>
            <person name="Henn M.R."/>
            <person name="Birren B.W."/>
            <person name="Taylor J.W."/>
        </authorList>
    </citation>
    <scope>NUCLEOTIDE SEQUENCE [LARGE SCALE GENOMIC DNA]</scope>
    <source>
        <strain evidence="6">UAMH 1704</strain>
    </source>
</reference>